<feature type="region of interest" description="Disordered" evidence="7">
    <location>
        <begin position="141"/>
        <end position="179"/>
    </location>
</feature>
<keyword evidence="9" id="KW-1185">Reference proteome</keyword>
<evidence type="ECO:0000256" key="7">
    <source>
        <dbReference type="SAM" id="MobiDB-lite"/>
    </source>
</evidence>
<comment type="similarity">
    <text evidence="2">Belongs to the KIF-binding protein family.</text>
</comment>
<gene>
    <name evidence="8" type="ORF">Esi_0117_0077</name>
</gene>
<dbReference type="STRING" id="2880.D7FI61"/>
<dbReference type="GO" id="GO:0005856">
    <property type="term" value="C:cytoskeleton"/>
    <property type="evidence" value="ECO:0007669"/>
    <property type="project" value="UniProtKB-SubCell"/>
</dbReference>
<evidence type="ECO:0000313" key="8">
    <source>
        <dbReference type="EMBL" id="CBJ28687.1"/>
    </source>
</evidence>
<evidence type="ECO:0000256" key="4">
    <source>
        <dbReference type="ARBA" id="ARBA00022490"/>
    </source>
</evidence>
<feature type="compositionally biased region" description="Basic and acidic residues" evidence="7">
    <location>
        <begin position="417"/>
        <end position="430"/>
    </location>
</feature>
<feature type="compositionally biased region" description="Pro residues" evidence="7">
    <location>
        <begin position="157"/>
        <end position="171"/>
    </location>
</feature>
<feature type="compositionally biased region" description="Basic and acidic residues" evidence="7">
    <location>
        <begin position="449"/>
        <end position="464"/>
    </location>
</feature>
<feature type="compositionally biased region" description="Basic and acidic residues" evidence="7">
    <location>
        <begin position="19"/>
        <end position="28"/>
    </location>
</feature>
<evidence type="ECO:0000256" key="2">
    <source>
        <dbReference type="ARBA" id="ARBA00010305"/>
    </source>
</evidence>
<keyword evidence="4" id="KW-0963">Cytoplasm</keyword>
<dbReference type="PANTHER" id="PTHR46321:SF1">
    <property type="entry name" value="KIF-BINDING PROTEIN"/>
    <property type="match status" value="1"/>
</dbReference>
<dbReference type="Proteomes" id="UP000002630">
    <property type="component" value="Unassembled WGS sequence"/>
</dbReference>
<sequence length="812" mass="86679">MDGGASVGDMLPQCQHAPAFEDTRESEDEVKTLMEISRKLCLVEDPPAEPFRSKYKAREALQKARQNLVGQLGQQHGGAGGAEEVTSAAAAAAAGRVAVIDYRLGVIALAVEENSAAQEALDKCADAFFEGVVSKIAAAAGNEEDESHDDLAKDADSPPPPPPPPPIPTEPPAGMVSPCPLAWECPEEAADTLTQLGLLWSARGYPRRSLLYLLASVGFLRQASSSPPPPSAPVPPSTAPARDEAREGENEGGNGNDEGEAVAAGCDGGAGSGDNPTAAEAAAEGSGEGGDSGGDGVGEEEEKRGKLESMLTHVFYYLAQAYGVRDVEQSAKYCALTLQRQLDASQRGDGVKVSFDPGEWSRNACFLADYYSGLGRFTGAGRCLLAAQAVLQPEGSAAAVPTGGKDNASLPPPPPARGKDEGEEKGEDGGNAKSGGDSGGATRAGGGGRETEKVSTANERKREEEEGTEEERERRREQRADVDRHMAKLYITVLQAKHLELGRGGGAGGEFCKVRTREEEEEEEGLVAGFASLGIGELPMCDPAGVPGDFESVRDVFKRAKSHTERALRHYVLDGFVTAHVALHQGLSRAYLYLSGFERDAKRRQAMCTRRAQALEPLLDALARKAYARLHKELSFELGEIYQDLADIKTLRAEEKLKSGGTRAPTALASDLRGANKLLKSAIGFFSHFVAMYHEGDPSGGSAESPSQPAKGMEPDEAVGYLQARFMRARLNGKLRPLTSEKELHALRVSCGEFAWLSEHARGHLKSVRETAGDPGIFEQELELAEEMAQLQRRNIANLEQKLEEKKKIQAK</sequence>
<keyword evidence="6" id="KW-0175">Coiled coil</keyword>
<dbReference type="Pfam" id="PF12309">
    <property type="entry name" value="KBP_C"/>
    <property type="match status" value="1"/>
</dbReference>
<dbReference type="InterPro" id="IPR022083">
    <property type="entry name" value="KBP"/>
</dbReference>
<feature type="region of interest" description="Disordered" evidence="7">
    <location>
        <begin position="397"/>
        <end position="480"/>
    </location>
</feature>
<evidence type="ECO:0000256" key="3">
    <source>
        <dbReference type="ARBA" id="ARBA00016840"/>
    </source>
</evidence>
<feature type="compositionally biased region" description="Basic and acidic residues" evidence="7">
    <location>
        <begin position="471"/>
        <end position="480"/>
    </location>
</feature>
<protein>
    <recommendedName>
        <fullName evidence="3">KIF-binding protein</fullName>
    </recommendedName>
</protein>
<feature type="compositionally biased region" description="Gly residues" evidence="7">
    <location>
        <begin position="432"/>
        <end position="448"/>
    </location>
</feature>
<feature type="compositionally biased region" description="Gly residues" evidence="7">
    <location>
        <begin position="286"/>
        <end position="296"/>
    </location>
</feature>
<accession>D7FI61</accession>
<feature type="region of interest" description="Disordered" evidence="7">
    <location>
        <begin position="1"/>
        <end position="28"/>
    </location>
</feature>
<dbReference type="OrthoDB" id="409897at2759"/>
<dbReference type="EMBL" id="FN649760">
    <property type="protein sequence ID" value="CBJ28687.1"/>
    <property type="molecule type" value="Genomic_DNA"/>
</dbReference>
<dbReference type="AlphaFoldDB" id="D7FI61"/>
<evidence type="ECO:0000256" key="6">
    <source>
        <dbReference type="SAM" id="Coils"/>
    </source>
</evidence>
<evidence type="ECO:0000256" key="1">
    <source>
        <dbReference type="ARBA" id="ARBA00004245"/>
    </source>
</evidence>
<dbReference type="InParanoid" id="D7FI61"/>
<feature type="region of interest" description="Disordered" evidence="7">
    <location>
        <begin position="223"/>
        <end position="305"/>
    </location>
</feature>
<keyword evidence="5" id="KW-0206">Cytoskeleton</keyword>
<name>D7FI61_ECTSI</name>
<proteinExistence type="inferred from homology"/>
<comment type="subcellular location">
    <subcellularLocation>
        <location evidence="1">Cytoplasm</location>
        <location evidence="1">Cytoskeleton</location>
    </subcellularLocation>
</comment>
<evidence type="ECO:0000256" key="5">
    <source>
        <dbReference type="ARBA" id="ARBA00023212"/>
    </source>
</evidence>
<organism evidence="8 9">
    <name type="scientific">Ectocarpus siliculosus</name>
    <name type="common">Brown alga</name>
    <name type="synonym">Conferva siliculosa</name>
    <dbReference type="NCBI Taxonomy" id="2880"/>
    <lineage>
        <taxon>Eukaryota</taxon>
        <taxon>Sar</taxon>
        <taxon>Stramenopiles</taxon>
        <taxon>Ochrophyta</taxon>
        <taxon>PX clade</taxon>
        <taxon>Phaeophyceae</taxon>
        <taxon>Ectocarpales</taxon>
        <taxon>Ectocarpaceae</taxon>
        <taxon>Ectocarpus</taxon>
    </lineage>
</organism>
<feature type="coiled-coil region" evidence="6">
    <location>
        <begin position="782"/>
        <end position="809"/>
    </location>
</feature>
<dbReference type="PANTHER" id="PTHR46321">
    <property type="entry name" value="KIF1-BINDING PROTEIN"/>
    <property type="match status" value="1"/>
</dbReference>
<feature type="compositionally biased region" description="Pro residues" evidence="7">
    <location>
        <begin position="226"/>
        <end position="238"/>
    </location>
</feature>
<reference evidence="8 9" key="1">
    <citation type="journal article" date="2010" name="Nature">
        <title>The Ectocarpus genome and the independent evolution of multicellularity in brown algae.</title>
        <authorList>
            <person name="Cock J.M."/>
            <person name="Sterck L."/>
            <person name="Rouze P."/>
            <person name="Scornet D."/>
            <person name="Allen A.E."/>
            <person name="Amoutzias G."/>
            <person name="Anthouard V."/>
            <person name="Artiguenave F."/>
            <person name="Aury J.M."/>
            <person name="Badger J.H."/>
            <person name="Beszteri B."/>
            <person name="Billiau K."/>
            <person name="Bonnet E."/>
            <person name="Bothwell J.H."/>
            <person name="Bowler C."/>
            <person name="Boyen C."/>
            <person name="Brownlee C."/>
            <person name="Carrano C.J."/>
            <person name="Charrier B."/>
            <person name="Cho G.Y."/>
            <person name="Coelho S.M."/>
            <person name="Collen J."/>
            <person name="Corre E."/>
            <person name="Da Silva C."/>
            <person name="Delage L."/>
            <person name="Delaroque N."/>
            <person name="Dittami S.M."/>
            <person name="Doulbeau S."/>
            <person name="Elias M."/>
            <person name="Farnham G."/>
            <person name="Gachon C.M."/>
            <person name="Gschloessl B."/>
            <person name="Heesch S."/>
            <person name="Jabbari K."/>
            <person name="Jubin C."/>
            <person name="Kawai H."/>
            <person name="Kimura K."/>
            <person name="Kloareg B."/>
            <person name="Kupper F.C."/>
            <person name="Lang D."/>
            <person name="Le Bail A."/>
            <person name="Leblanc C."/>
            <person name="Lerouge P."/>
            <person name="Lohr M."/>
            <person name="Lopez P.J."/>
            <person name="Martens C."/>
            <person name="Maumus F."/>
            <person name="Michel G."/>
            <person name="Miranda-Saavedra D."/>
            <person name="Morales J."/>
            <person name="Moreau H."/>
            <person name="Motomura T."/>
            <person name="Nagasato C."/>
            <person name="Napoli C.A."/>
            <person name="Nelson D.R."/>
            <person name="Nyvall-Collen P."/>
            <person name="Peters A.F."/>
            <person name="Pommier C."/>
            <person name="Potin P."/>
            <person name="Poulain J."/>
            <person name="Quesneville H."/>
            <person name="Read B."/>
            <person name="Rensing S.A."/>
            <person name="Ritter A."/>
            <person name="Rousvoal S."/>
            <person name="Samanta M."/>
            <person name="Samson G."/>
            <person name="Schroeder D.C."/>
            <person name="Segurens B."/>
            <person name="Strittmatter M."/>
            <person name="Tonon T."/>
            <person name="Tregear J.W."/>
            <person name="Valentin K."/>
            <person name="von Dassow P."/>
            <person name="Yamagishi T."/>
            <person name="Van de Peer Y."/>
            <person name="Wincker P."/>
        </authorList>
    </citation>
    <scope>NUCLEOTIDE SEQUENCE [LARGE SCALE GENOMIC DNA]</scope>
    <source>
        <strain evidence="9">Ec32 / CCAP1310/4</strain>
    </source>
</reference>
<dbReference type="eggNOG" id="ENOG502QPZT">
    <property type="taxonomic scope" value="Eukaryota"/>
</dbReference>
<evidence type="ECO:0000313" key="9">
    <source>
        <dbReference type="Proteomes" id="UP000002630"/>
    </source>
</evidence>